<sequence length="176" mass="18604">MEGISRVTQRIATIEQRFASPSHLAKSNFAATFAAAKNQSPQPGAGVNTSSEIAQMVHAAARRHGLDPNLALAVAQAESGLSPLVVSDAGAVGVMQLMPETAKRLGVRNIYDPWDNIDGGVRYLKDMLNTFNGDVTKAIAAYNAGPAAVARYGGIPPYAETQRYVAKVLGFYGQSI</sequence>
<proteinExistence type="inferred from homology"/>
<feature type="domain" description="Transglycosylase SLT" evidence="2">
    <location>
        <begin position="56"/>
        <end position="155"/>
    </location>
</feature>
<keyword evidence="4" id="KW-1185">Reference proteome</keyword>
<dbReference type="InterPro" id="IPR000189">
    <property type="entry name" value="Transglyc_AS"/>
</dbReference>
<dbReference type="PROSITE" id="PS00922">
    <property type="entry name" value="TRANSGLYCOSYLASE"/>
    <property type="match status" value="1"/>
</dbReference>
<dbReference type="Proteomes" id="UP000243333">
    <property type="component" value="Unassembled WGS sequence"/>
</dbReference>
<accession>A0A1G7KPJ4</accession>
<protein>
    <submittedName>
        <fullName evidence="3">Transglycosylase SLT domain-containing protein</fullName>
    </submittedName>
</protein>
<dbReference type="Gene3D" id="1.10.530.10">
    <property type="match status" value="1"/>
</dbReference>
<dbReference type="GO" id="GO:0016020">
    <property type="term" value="C:membrane"/>
    <property type="evidence" value="ECO:0007669"/>
    <property type="project" value="InterPro"/>
</dbReference>
<evidence type="ECO:0000259" key="2">
    <source>
        <dbReference type="Pfam" id="PF01464"/>
    </source>
</evidence>
<name>A0A1G7KPJ4_9FIRM</name>
<evidence type="ECO:0000313" key="4">
    <source>
        <dbReference type="Proteomes" id="UP000243333"/>
    </source>
</evidence>
<dbReference type="PANTHER" id="PTHR37423:SF2">
    <property type="entry name" value="MEMBRANE-BOUND LYTIC MUREIN TRANSGLYCOSYLASE C"/>
    <property type="match status" value="1"/>
</dbReference>
<reference evidence="4" key="1">
    <citation type="submission" date="2016-10" db="EMBL/GenBank/DDBJ databases">
        <authorList>
            <person name="Varghese N."/>
            <person name="Submissions S."/>
        </authorList>
    </citation>
    <scope>NUCLEOTIDE SEQUENCE [LARGE SCALE GENOMIC DNA]</scope>
    <source>
        <strain evidence="4">DSM 23256</strain>
    </source>
</reference>
<dbReference type="CDD" id="cd00254">
    <property type="entry name" value="LT-like"/>
    <property type="match status" value="1"/>
</dbReference>
<comment type="similarity">
    <text evidence="1">Belongs to the transglycosylase Slt family.</text>
</comment>
<dbReference type="OrthoDB" id="9815002at2"/>
<dbReference type="STRING" id="1123285.SAMN05660235_01408"/>
<dbReference type="Pfam" id="PF01464">
    <property type="entry name" value="SLT"/>
    <property type="match status" value="1"/>
</dbReference>
<evidence type="ECO:0000256" key="1">
    <source>
        <dbReference type="ARBA" id="ARBA00007734"/>
    </source>
</evidence>
<dbReference type="InterPro" id="IPR008258">
    <property type="entry name" value="Transglycosylase_SLT_dom_1"/>
</dbReference>
<dbReference type="AlphaFoldDB" id="A0A1G7KPJ4"/>
<dbReference type="GO" id="GO:0000270">
    <property type="term" value="P:peptidoglycan metabolic process"/>
    <property type="evidence" value="ECO:0007669"/>
    <property type="project" value="InterPro"/>
</dbReference>
<dbReference type="PANTHER" id="PTHR37423">
    <property type="entry name" value="SOLUBLE LYTIC MUREIN TRANSGLYCOSYLASE-RELATED"/>
    <property type="match status" value="1"/>
</dbReference>
<gene>
    <name evidence="3" type="ORF">SAMN05660235_01408</name>
</gene>
<dbReference type="GO" id="GO:0008933">
    <property type="term" value="F:peptidoglycan lytic transglycosylase activity"/>
    <property type="evidence" value="ECO:0007669"/>
    <property type="project" value="InterPro"/>
</dbReference>
<dbReference type="InterPro" id="IPR023346">
    <property type="entry name" value="Lysozyme-like_dom_sf"/>
</dbReference>
<dbReference type="EMBL" id="FNBU01000009">
    <property type="protein sequence ID" value="SDF38954.1"/>
    <property type="molecule type" value="Genomic_DNA"/>
</dbReference>
<evidence type="ECO:0000313" key="3">
    <source>
        <dbReference type="EMBL" id="SDF38954.1"/>
    </source>
</evidence>
<dbReference type="RefSeq" id="WP_093689420.1">
    <property type="nucleotide sequence ID" value="NZ_FNBU01000009.1"/>
</dbReference>
<dbReference type="SUPFAM" id="SSF53955">
    <property type="entry name" value="Lysozyme-like"/>
    <property type="match status" value="1"/>
</dbReference>
<organism evidence="3 4">
    <name type="scientific">Sporolituus thermophilus DSM 23256</name>
    <dbReference type="NCBI Taxonomy" id="1123285"/>
    <lineage>
        <taxon>Bacteria</taxon>
        <taxon>Bacillati</taxon>
        <taxon>Bacillota</taxon>
        <taxon>Negativicutes</taxon>
        <taxon>Selenomonadales</taxon>
        <taxon>Sporomusaceae</taxon>
        <taxon>Sporolituus</taxon>
    </lineage>
</organism>